<dbReference type="Gene3D" id="3.90.230.10">
    <property type="entry name" value="Creatinase/methionine aminopeptidase superfamily"/>
    <property type="match status" value="1"/>
</dbReference>
<reference evidence="5" key="2">
    <citation type="submission" date="2006-03" db="EMBL/GenBank/DDBJ databases">
        <title>Complete sequence of Chromosome 1 of Burkholderia xenovorans LB400.</title>
        <authorList>
            <consortium name="US DOE Joint Genome Institute"/>
            <person name="Copeland A."/>
            <person name="Lucas S."/>
            <person name="Lapidus A."/>
            <person name="Barry K."/>
            <person name="Detter J.C."/>
            <person name="Glavina del Rio T."/>
            <person name="Hammon N."/>
            <person name="Israni S."/>
            <person name="Pitluck S."/>
            <person name="Chain P."/>
            <person name="Malfatti S."/>
            <person name="Shin M."/>
            <person name="Vergez L."/>
            <person name="Schmutz J."/>
            <person name="Larimer F."/>
            <person name="Land M."/>
            <person name="Kyrpides N."/>
            <person name="Lykidis A."/>
            <person name="Richardson P."/>
        </authorList>
    </citation>
    <scope>NUCLEOTIDE SEQUENCE</scope>
    <source>
        <strain evidence="5">LB400</strain>
    </source>
</reference>
<keyword evidence="1" id="KW-1133">Transmembrane helix</keyword>
<dbReference type="EMBL" id="CP000270">
    <property type="protein sequence ID" value="ABE30327.1"/>
    <property type="molecule type" value="Genomic_DNA"/>
</dbReference>
<dbReference type="EMBL" id="CP000270">
    <property type="protein sequence ID" value="ABE30357.1"/>
    <property type="molecule type" value="Genomic_DNA"/>
</dbReference>
<dbReference type="RefSeq" id="WP_011488022.1">
    <property type="nucleotide sequence ID" value="NC_007951.1"/>
</dbReference>
<dbReference type="InterPro" id="IPR029149">
    <property type="entry name" value="Creatin/AminoP/Spt16_N"/>
</dbReference>
<reference evidence="5 6" key="1">
    <citation type="journal article" date="2006" name="Proc. Natl. Acad. Sci. U.S.A.">
        <title>Burkholderia xenovorans LB400 harbors a multi-replicon, 9.73-Mbp genome shaped for versatility.</title>
        <authorList>
            <person name="Chain P.S."/>
            <person name="Denef V.J."/>
            <person name="Konstantinidis K.T."/>
            <person name="Vergez L.M."/>
            <person name="Agullo L."/>
            <person name="Reyes V.L."/>
            <person name="Hauser L."/>
            <person name="Cordova M."/>
            <person name="Gomez L."/>
            <person name="Gonzalez M."/>
            <person name="Land M."/>
            <person name="Lao V."/>
            <person name="Larimer F."/>
            <person name="LiPuma J.J."/>
            <person name="Mahenthiralingam E."/>
            <person name="Malfatti S.A."/>
            <person name="Marx C.J."/>
            <person name="Parnell J.J."/>
            <person name="Ramette A."/>
            <person name="Richardson P."/>
            <person name="Seeger M."/>
            <person name="Smith D."/>
            <person name="Spilker T."/>
            <person name="Sul W.J."/>
            <person name="Tsoi T.V."/>
            <person name="Ulrich L.E."/>
            <person name="Zhulin I.B."/>
            <person name="Tiedje J.M."/>
        </authorList>
    </citation>
    <scope>NUCLEOTIDE SEQUENCE [LARGE SCALE GENOMIC DNA]</scope>
    <source>
        <strain evidence="5 6">LB400</strain>
    </source>
</reference>
<evidence type="ECO:0000259" key="2">
    <source>
        <dbReference type="Pfam" id="PF00557"/>
    </source>
</evidence>
<keyword evidence="6" id="KW-1185">Reference proteome</keyword>
<evidence type="ECO:0000313" key="4">
    <source>
        <dbReference type="EMBL" id="ABE30327.1"/>
    </source>
</evidence>
<sequence length="439" mass="48888">MNQRDFPSTLSASISEEARAVDLTAFVPQLSLEERDRRWDRARKKMLMAGLDALVFLGNDIYWGMGMANMRYMLQVDSQIGADALFPLVGDPVVWNAVAHMNRPTNMYLSVQKWIRDFRTRGGMTVVADELRQRGLGGARIGLVGFSSTIQTTPTLLHEDVLALKRLLPNAEFQDASALLQEMRMVKSEEEIDMLRGAGRIARKVIDAMVETARPGVPDAAVYAEMIRTQIANGGEPNIFNLFAAGPVDHPTDELWHLLHGCEQPLTPTMRPLQYGDIIVTEWHTKYGGYRCHTEFSVYIGKKAPRELLNIWAVSHECLEASKEALVAGRTIGEAIQMIRKPAQDAKLDWVELGFHAMGTASPEFPTVIYQDGYGSNTLNGNRIADMVLEEGMTFGNNIDLHNSAWKPDVGCMLSDFMVVRPKQAECLIGVPKELPQVG</sequence>
<feature type="domain" description="Peptidase M24" evidence="2">
    <location>
        <begin position="194"/>
        <end position="420"/>
    </location>
</feature>
<dbReference type="eggNOG" id="COG0006">
    <property type="taxonomic scope" value="Bacteria"/>
</dbReference>
<dbReference type="PANTHER" id="PTHR46112">
    <property type="entry name" value="AMINOPEPTIDASE"/>
    <property type="match status" value="1"/>
</dbReference>
<dbReference type="AlphaFoldDB" id="Q13ZY2"/>
<dbReference type="SUPFAM" id="SSF55920">
    <property type="entry name" value="Creatinase/aminopeptidase"/>
    <property type="match status" value="1"/>
</dbReference>
<dbReference type="SUPFAM" id="SSF53092">
    <property type="entry name" value="Creatinase/prolidase N-terminal domain"/>
    <property type="match status" value="1"/>
</dbReference>
<dbReference type="InterPro" id="IPR000587">
    <property type="entry name" value="Creatinase_N"/>
</dbReference>
<dbReference type="InterPro" id="IPR000994">
    <property type="entry name" value="Pept_M24"/>
</dbReference>
<dbReference type="KEGG" id="bxe:Bxe_A2626"/>
<accession>Q13ZY2</accession>
<evidence type="ECO:0000256" key="1">
    <source>
        <dbReference type="SAM" id="Phobius"/>
    </source>
</evidence>
<dbReference type="InterPro" id="IPR036005">
    <property type="entry name" value="Creatinase/aminopeptidase-like"/>
</dbReference>
<dbReference type="OrthoDB" id="9803194at2"/>
<dbReference type="KEGG" id="bxb:DR64_316"/>
<dbReference type="Gene3D" id="3.40.350.10">
    <property type="entry name" value="Creatinase/prolidase N-terminal domain"/>
    <property type="match status" value="1"/>
</dbReference>
<dbReference type="PANTHER" id="PTHR46112:SF2">
    <property type="entry name" value="XAA-PRO AMINOPEPTIDASE P-RELATED"/>
    <property type="match status" value="1"/>
</dbReference>
<dbReference type="PATRIC" id="fig|266265.5.peg.1867"/>
<gene>
    <name evidence="5" type="ORF">Bxe_A2626</name>
    <name evidence="4" type="ORF">Bxe_A4527</name>
</gene>
<feature type="domain" description="Creatinase N-terminal" evidence="3">
    <location>
        <begin position="38"/>
        <end position="186"/>
    </location>
</feature>
<dbReference type="Pfam" id="PF00557">
    <property type="entry name" value="Peptidase_M24"/>
    <property type="match status" value="1"/>
</dbReference>
<evidence type="ECO:0000313" key="5">
    <source>
        <dbReference type="EMBL" id="ABE30357.1"/>
    </source>
</evidence>
<evidence type="ECO:0000313" key="6">
    <source>
        <dbReference type="Proteomes" id="UP000001817"/>
    </source>
</evidence>
<dbReference type="CDD" id="cd01066">
    <property type="entry name" value="APP_MetAP"/>
    <property type="match status" value="1"/>
</dbReference>
<dbReference type="Pfam" id="PF01321">
    <property type="entry name" value="Creatinase_N"/>
    <property type="match status" value="1"/>
</dbReference>
<organism evidence="5 6">
    <name type="scientific">Paraburkholderia xenovorans (strain LB400)</name>
    <dbReference type="NCBI Taxonomy" id="266265"/>
    <lineage>
        <taxon>Bacteria</taxon>
        <taxon>Pseudomonadati</taxon>
        <taxon>Pseudomonadota</taxon>
        <taxon>Betaproteobacteria</taxon>
        <taxon>Burkholderiales</taxon>
        <taxon>Burkholderiaceae</taxon>
        <taxon>Paraburkholderia</taxon>
    </lineage>
</organism>
<dbReference type="Proteomes" id="UP000001817">
    <property type="component" value="Chromosome 1"/>
</dbReference>
<dbReference type="KEGG" id="bxe:Bxe_A4527"/>
<proteinExistence type="predicted"/>
<keyword evidence="1" id="KW-0812">Transmembrane</keyword>
<name>Q13ZY2_PARXL</name>
<keyword evidence="1" id="KW-0472">Membrane</keyword>
<evidence type="ECO:0000259" key="3">
    <source>
        <dbReference type="Pfam" id="PF01321"/>
    </source>
</evidence>
<dbReference type="InterPro" id="IPR050659">
    <property type="entry name" value="Peptidase_M24B"/>
</dbReference>
<dbReference type="STRING" id="266265.Bxe_A2626"/>
<protein>
    <submittedName>
        <fullName evidence="5">Hydrolase/peptidase, M24 family</fullName>
    </submittedName>
</protein>
<keyword evidence="5" id="KW-0378">Hydrolase</keyword>
<dbReference type="GO" id="GO:0016787">
    <property type="term" value="F:hydrolase activity"/>
    <property type="evidence" value="ECO:0007669"/>
    <property type="project" value="UniProtKB-KW"/>
</dbReference>
<feature type="transmembrane region" description="Helical" evidence="1">
    <location>
        <begin position="46"/>
        <end position="65"/>
    </location>
</feature>